<evidence type="ECO:0000313" key="4">
    <source>
        <dbReference type="Proteomes" id="UP000605897"/>
    </source>
</evidence>
<protein>
    <recommendedName>
        <fullName evidence="5">Collagen-like protein</fullName>
    </recommendedName>
</protein>
<keyword evidence="2" id="KW-0812">Transmembrane</keyword>
<proteinExistence type="predicted"/>
<dbReference type="EMBL" id="BNAU01000001">
    <property type="protein sequence ID" value="GHE77053.1"/>
    <property type="molecule type" value="Genomic_DNA"/>
</dbReference>
<dbReference type="InterPro" id="IPR008160">
    <property type="entry name" value="Collagen"/>
</dbReference>
<dbReference type="Gene3D" id="1.20.5.320">
    <property type="entry name" value="6-Phosphogluconate Dehydrogenase, domain 3"/>
    <property type="match status" value="1"/>
</dbReference>
<keyword evidence="4" id="KW-1185">Reference proteome</keyword>
<evidence type="ECO:0000256" key="1">
    <source>
        <dbReference type="SAM" id="MobiDB-lite"/>
    </source>
</evidence>
<evidence type="ECO:0000313" key="3">
    <source>
        <dbReference type="EMBL" id="GHE77053.1"/>
    </source>
</evidence>
<gene>
    <name evidence="3" type="ORF">GCM10017786_02930</name>
</gene>
<reference evidence="4" key="1">
    <citation type="journal article" date="2019" name="Int. J. Syst. Evol. Microbiol.">
        <title>The Global Catalogue of Microorganisms (GCM) 10K type strain sequencing project: providing services to taxonomists for standard genome sequencing and annotation.</title>
        <authorList>
            <consortium name="The Broad Institute Genomics Platform"/>
            <consortium name="The Broad Institute Genome Sequencing Center for Infectious Disease"/>
            <person name="Wu L."/>
            <person name="Ma J."/>
        </authorList>
    </citation>
    <scope>NUCLEOTIDE SEQUENCE [LARGE SCALE GENOMIC DNA]</scope>
    <source>
        <strain evidence="4">CGMCC 4.7677</strain>
    </source>
</reference>
<feature type="region of interest" description="Disordered" evidence="1">
    <location>
        <begin position="145"/>
        <end position="178"/>
    </location>
</feature>
<feature type="compositionally biased region" description="Low complexity" evidence="1">
    <location>
        <begin position="148"/>
        <end position="163"/>
    </location>
</feature>
<sequence>MLAPGRREIVTSQEDNVINPGGFMKRKSKIVVVTGAVLALTAGGVAWASIPGDDGVIHACYAKNGGALRVSDTGSCKSGEVALNWNNVGPAGLTWKGEWAPGAAYQPRDAVLYQGSSYIAIFPSTGSAPPNSNWMLLAAKGDKGDQGEAGAVGAAGPAGPAGPRGEKGEKGDPGTPGVSDAYQATQSGTTNVTTADVPIVSLSLPAGNYVLQGKVSVEQDNASGFTYGTCRLEGDDGKFDFLDDDPQAGTVSLVTTLAVTTSRTVTITCTVAGSGVDVSDGRIVATKVGTLH</sequence>
<comment type="caution">
    <text evidence="3">The sequence shown here is derived from an EMBL/GenBank/DDBJ whole genome shotgun (WGS) entry which is preliminary data.</text>
</comment>
<organism evidence="3 4">
    <name type="scientific">Amycolatopsis deserti</name>
    <dbReference type="NCBI Taxonomy" id="185696"/>
    <lineage>
        <taxon>Bacteria</taxon>
        <taxon>Bacillati</taxon>
        <taxon>Actinomycetota</taxon>
        <taxon>Actinomycetes</taxon>
        <taxon>Pseudonocardiales</taxon>
        <taxon>Pseudonocardiaceae</taxon>
        <taxon>Amycolatopsis</taxon>
    </lineage>
</organism>
<dbReference type="Gene3D" id="2.10.10.20">
    <property type="entry name" value="Carbohydrate-binding module superfamily 5/12"/>
    <property type="match status" value="1"/>
</dbReference>
<feature type="transmembrane region" description="Helical" evidence="2">
    <location>
        <begin position="30"/>
        <end position="50"/>
    </location>
</feature>
<keyword evidence="2" id="KW-0472">Membrane</keyword>
<dbReference type="Pfam" id="PF01391">
    <property type="entry name" value="Collagen"/>
    <property type="match status" value="1"/>
</dbReference>
<keyword evidence="2" id="KW-1133">Transmembrane helix</keyword>
<evidence type="ECO:0008006" key="5">
    <source>
        <dbReference type="Google" id="ProtNLM"/>
    </source>
</evidence>
<dbReference type="Proteomes" id="UP000605897">
    <property type="component" value="Unassembled WGS sequence"/>
</dbReference>
<name>A0ABQ3IFP9_9PSEU</name>
<accession>A0ABQ3IFP9</accession>
<evidence type="ECO:0000256" key="2">
    <source>
        <dbReference type="SAM" id="Phobius"/>
    </source>
</evidence>